<dbReference type="RefSeq" id="WP_206502603.1">
    <property type="nucleotide sequence ID" value="NZ_CP031423.1"/>
</dbReference>
<dbReference type="SUPFAM" id="SSF53613">
    <property type="entry name" value="Ribokinase-like"/>
    <property type="match status" value="1"/>
</dbReference>
<evidence type="ECO:0000259" key="4">
    <source>
        <dbReference type="Pfam" id="PF00294"/>
    </source>
</evidence>
<dbReference type="GO" id="GO:0016301">
    <property type="term" value="F:kinase activity"/>
    <property type="evidence" value="ECO:0007669"/>
    <property type="project" value="UniProtKB-KW"/>
</dbReference>
<evidence type="ECO:0000256" key="3">
    <source>
        <dbReference type="ARBA" id="ARBA00022777"/>
    </source>
</evidence>
<evidence type="ECO:0000256" key="2">
    <source>
        <dbReference type="ARBA" id="ARBA00022679"/>
    </source>
</evidence>
<name>A0A3Q9J4A7_9MICO</name>
<feature type="domain" description="Carbohydrate kinase PfkB" evidence="4">
    <location>
        <begin position="22"/>
        <end position="138"/>
    </location>
</feature>
<dbReference type="AlphaFoldDB" id="A0A3Q9J4A7"/>
<dbReference type="InterPro" id="IPR052700">
    <property type="entry name" value="Carb_kinase_PfkB-like"/>
</dbReference>
<dbReference type="InterPro" id="IPR029056">
    <property type="entry name" value="Ribokinase-like"/>
</dbReference>
<dbReference type="KEGG" id="mlv:CVS47_02163"/>
<dbReference type="Pfam" id="PF00294">
    <property type="entry name" value="PfkB"/>
    <property type="match status" value="2"/>
</dbReference>
<reference evidence="5 6" key="1">
    <citation type="submission" date="2018-08" db="EMBL/GenBank/DDBJ databases">
        <title>Microbacterium lemovicicum sp. nov., a bacterium isolated from a natural uranium-rich soil.</title>
        <authorList>
            <person name="ORTET P."/>
        </authorList>
    </citation>
    <scope>NUCLEOTIDE SEQUENCE [LARGE SCALE GENOMIC DNA]</scope>
    <source>
        <strain evidence="5 6">Viu22</strain>
    </source>
</reference>
<keyword evidence="2 5" id="KW-0808">Transferase</keyword>
<dbReference type="PANTHER" id="PTHR43320:SF3">
    <property type="entry name" value="CARBOHYDRATE KINASE PFKB DOMAIN-CONTAINING PROTEIN"/>
    <property type="match status" value="1"/>
</dbReference>
<evidence type="ECO:0000313" key="6">
    <source>
        <dbReference type="Proteomes" id="UP000276888"/>
    </source>
</evidence>
<dbReference type="EC" id="2.7.1.-" evidence="5"/>
<dbReference type="PANTHER" id="PTHR43320">
    <property type="entry name" value="SUGAR KINASE"/>
    <property type="match status" value="1"/>
</dbReference>
<evidence type="ECO:0000313" key="5">
    <source>
        <dbReference type="EMBL" id="AZS37526.1"/>
    </source>
</evidence>
<dbReference type="EMBL" id="CP031423">
    <property type="protein sequence ID" value="AZS37526.1"/>
    <property type="molecule type" value="Genomic_DNA"/>
</dbReference>
<accession>A0A3Q9J4A7</accession>
<keyword evidence="6" id="KW-1185">Reference proteome</keyword>
<evidence type="ECO:0000256" key="1">
    <source>
        <dbReference type="ARBA" id="ARBA00010688"/>
    </source>
</evidence>
<proteinExistence type="inferred from homology"/>
<comment type="similarity">
    <text evidence="1">Belongs to the carbohydrate kinase PfkB family.</text>
</comment>
<dbReference type="InterPro" id="IPR011611">
    <property type="entry name" value="PfkB_dom"/>
</dbReference>
<keyword evidence="3 5" id="KW-0418">Kinase</keyword>
<dbReference type="Gene3D" id="3.40.1190.20">
    <property type="match status" value="1"/>
</dbReference>
<gene>
    <name evidence="5" type="primary">frlD</name>
    <name evidence="5" type="ORF">CVS47_02163</name>
</gene>
<organism evidence="5 6">
    <name type="scientific">Microbacterium lemovicicum</name>
    <dbReference type="NCBI Taxonomy" id="1072463"/>
    <lineage>
        <taxon>Bacteria</taxon>
        <taxon>Bacillati</taxon>
        <taxon>Actinomycetota</taxon>
        <taxon>Actinomycetes</taxon>
        <taxon>Micrococcales</taxon>
        <taxon>Microbacteriaceae</taxon>
        <taxon>Microbacterium</taxon>
    </lineage>
</organism>
<feature type="domain" description="Carbohydrate kinase PfkB" evidence="4">
    <location>
        <begin position="176"/>
        <end position="266"/>
    </location>
</feature>
<sequence>MRPLPLADPRIVAVGDNVVDCYTADGVMYPGGNCVNVSVYAAREGVETSYIGAVAEDAAGDLLRSALRAENVDTTRLRIEDGSTAYCRIGLIDGDRVFLNSGKGVSLFTPSEADLDVIAGYDALHVGDSSFLDAHVPDFARRTRVSYDFSIRTQPEFWHPLVSHCFLATFSGGDLDEAQVDDLIAGALAGGARWVLVTRGSRGAVLTDGAQRASSTPVPTQVVDTLGAGDTLTARALIGLLRGEDLGTLMAAASASAAVTCTQFGAFGYGAPIDITETSPRTDDLLTEGELR</sequence>
<dbReference type="Proteomes" id="UP000276888">
    <property type="component" value="Chromosome"/>
</dbReference>
<protein>
    <submittedName>
        <fullName evidence="5">Fructosamine kinase FrlD</fullName>
        <ecNumber evidence="5">2.7.1.-</ecNumber>
    </submittedName>
</protein>